<comment type="caution">
    <text evidence="3">The sequence shown here is derived from an EMBL/GenBank/DDBJ whole genome shotgun (WGS) entry which is preliminary data.</text>
</comment>
<evidence type="ECO:0000259" key="2">
    <source>
        <dbReference type="Pfam" id="PF20415"/>
    </source>
</evidence>
<feature type="domain" description="DUF6699" evidence="2">
    <location>
        <begin position="227"/>
        <end position="357"/>
    </location>
</feature>
<dbReference type="Pfam" id="PF20415">
    <property type="entry name" value="DUF6699"/>
    <property type="match status" value="1"/>
</dbReference>
<feature type="region of interest" description="Disordered" evidence="1">
    <location>
        <begin position="91"/>
        <end position="151"/>
    </location>
</feature>
<evidence type="ECO:0000313" key="4">
    <source>
        <dbReference type="Proteomes" id="UP001383192"/>
    </source>
</evidence>
<sequence>MSHTEARPTARSLPRHVSFSVETQTMIIPANFLNNVDEQHRQNVTAPRETGPWVATTPVSPNVSDDFSPTYQAYYHSSFPQTTIDMAESLTAQPPRPTASSANLATWSSQRGPQAHQSAVAPSPHNPNPLSPPVDAQRHHRPQAIGQPYPYHGAQAYSSAQALQYQYPNPLKYPSSFTNPLTTSTTQVSNAAITSGRDRQATDIRLPIEIIHEFLRKDVVSPLIKGWDVGQDPAYMFQNVRRERPGLLQETAVLLEGTLVIQSEHVPWELKLEPEDGRMLTVEVFLRKLYLSFQLHPNEVDCSSHYNKFRERHGSAALHVEMQRVEEERRRRVAETRDDSDSVRIIDFLRFRRFRCLDVRTTCTALKLSLF</sequence>
<accession>A0AAW0D9J3</accession>
<name>A0AAW0D9J3_9AGAR</name>
<organism evidence="3 4">
    <name type="scientific">Paramarasmius palmivorus</name>
    <dbReference type="NCBI Taxonomy" id="297713"/>
    <lineage>
        <taxon>Eukaryota</taxon>
        <taxon>Fungi</taxon>
        <taxon>Dikarya</taxon>
        <taxon>Basidiomycota</taxon>
        <taxon>Agaricomycotina</taxon>
        <taxon>Agaricomycetes</taxon>
        <taxon>Agaricomycetidae</taxon>
        <taxon>Agaricales</taxon>
        <taxon>Marasmiineae</taxon>
        <taxon>Marasmiaceae</taxon>
        <taxon>Paramarasmius</taxon>
    </lineage>
</organism>
<evidence type="ECO:0000256" key="1">
    <source>
        <dbReference type="SAM" id="MobiDB-lite"/>
    </source>
</evidence>
<gene>
    <name evidence="3" type="ORF">VNI00_006405</name>
</gene>
<dbReference type="EMBL" id="JAYKXP010000019">
    <property type="protein sequence ID" value="KAK7047637.1"/>
    <property type="molecule type" value="Genomic_DNA"/>
</dbReference>
<dbReference type="AlphaFoldDB" id="A0AAW0D9J3"/>
<dbReference type="Proteomes" id="UP001383192">
    <property type="component" value="Unassembled WGS sequence"/>
</dbReference>
<reference evidence="3 4" key="1">
    <citation type="submission" date="2024-01" db="EMBL/GenBank/DDBJ databases">
        <title>A draft genome for a cacao thread blight-causing isolate of Paramarasmius palmivorus.</title>
        <authorList>
            <person name="Baruah I.K."/>
            <person name="Bukari Y."/>
            <person name="Amoako-Attah I."/>
            <person name="Meinhardt L.W."/>
            <person name="Bailey B.A."/>
            <person name="Cohen S.P."/>
        </authorList>
    </citation>
    <scope>NUCLEOTIDE SEQUENCE [LARGE SCALE GENOMIC DNA]</scope>
    <source>
        <strain evidence="3 4">GH-12</strain>
    </source>
</reference>
<protein>
    <recommendedName>
        <fullName evidence="2">DUF6699 domain-containing protein</fullName>
    </recommendedName>
</protein>
<feature type="compositionally biased region" description="Polar residues" evidence="1">
    <location>
        <begin position="98"/>
        <end position="117"/>
    </location>
</feature>
<dbReference type="InterPro" id="IPR046522">
    <property type="entry name" value="DUF6699"/>
</dbReference>
<evidence type="ECO:0000313" key="3">
    <source>
        <dbReference type="EMBL" id="KAK7047637.1"/>
    </source>
</evidence>
<proteinExistence type="predicted"/>
<keyword evidence="4" id="KW-1185">Reference proteome</keyword>